<keyword evidence="2" id="KW-0732">Signal</keyword>
<sequence>MTSFILLLVNVFICVTSFPLAEIPQGIPKGQYTKTVSNKIISSFTAIAYAKPPVGRLRFELARPAGKWKGLLGFHSTGDETVPGNNSLRNQNLAISQSGTGLASWAIAPKDTAVINGKKLASSFNCSITSSAEMVECLKRVDAYEMTERQHAFYEWFMDPAIPFKPVVEPNIENAFLPEHPTEIIKSGKAAKVPLLTGITTQDGAFRSSVIFAKPNLVEELDANFSRIAPLTFLYDEIATDKDYVTRKIKEFYFNNNTITNRSKMELTDAFTDAMFLTGANNALWLHLNHTDQPVNPTPSSQHFKKWEPVQSTNLVLRIARL</sequence>
<proteinExistence type="predicted"/>
<dbReference type="InterPro" id="IPR029058">
    <property type="entry name" value="AB_hydrolase_fold"/>
</dbReference>
<feature type="non-terminal residue" evidence="4">
    <location>
        <position position="1"/>
    </location>
</feature>
<comment type="caution">
    <text evidence="4">The sequence shown here is derived from an EMBL/GenBank/DDBJ whole genome shotgun (WGS) entry which is preliminary data.</text>
</comment>
<evidence type="ECO:0000313" key="5">
    <source>
        <dbReference type="Proteomes" id="UP000801492"/>
    </source>
</evidence>
<accession>A0A8K0DCZ9</accession>
<dbReference type="Proteomes" id="UP000801492">
    <property type="component" value="Unassembled WGS sequence"/>
</dbReference>
<feature type="signal peptide" evidence="2">
    <location>
        <begin position="1"/>
        <end position="17"/>
    </location>
</feature>
<dbReference type="InterPro" id="IPR050309">
    <property type="entry name" value="Type-B_Carboxylest/Lipase"/>
</dbReference>
<organism evidence="4 5">
    <name type="scientific">Ignelater luminosus</name>
    <name type="common">Cucubano</name>
    <name type="synonym">Pyrophorus luminosus</name>
    <dbReference type="NCBI Taxonomy" id="2038154"/>
    <lineage>
        <taxon>Eukaryota</taxon>
        <taxon>Metazoa</taxon>
        <taxon>Ecdysozoa</taxon>
        <taxon>Arthropoda</taxon>
        <taxon>Hexapoda</taxon>
        <taxon>Insecta</taxon>
        <taxon>Pterygota</taxon>
        <taxon>Neoptera</taxon>
        <taxon>Endopterygota</taxon>
        <taxon>Coleoptera</taxon>
        <taxon>Polyphaga</taxon>
        <taxon>Elateriformia</taxon>
        <taxon>Elateroidea</taxon>
        <taxon>Elateridae</taxon>
        <taxon>Agrypninae</taxon>
        <taxon>Pyrophorini</taxon>
        <taxon>Ignelater</taxon>
    </lineage>
</organism>
<evidence type="ECO:0000313" key="4">
    <source>
        <dbReference type="EMBL" id="KAF2901292.1"/>
    </source>
</evidence>
<dbReference type="EMBL" id="VTPC01001724">
    <property type="protein sequence ID" value="KAF2901292.1"/>
    <property type="molecule type" value="Genomic_DNA"/>
</dbReference>
<evidence type="ECO:0000259" key="3">
    <source>
        <dbReference type="Pfam" id="PF00135"/>
    </source>
</evidence>
<evidence type="ECO:0000256" key="2">
    <source>
        <dbReference type="SAM" id="SignalP"/>
    </source>
</evidence>
<keyword evidence="5" id="KW-1185">Reference proteome</keyword>
<dbReference type="SUPFAM" id="SSF53474">
    <property type="entry name" value="alpha/beta-Hydrolases"/>
    <property type="match status" value="1"/>
</dbReference>
<dbReference type="AlphaFoldDB" id="A0A8K0DCZ9"/>
<reference evidence="4" key="1">
    <citation type="submission" date="2019-08" db="EMBL/GenBank/DDBJ databases">
        <title>The genome of the North American firefly Photinus pyralis.</title>
        <authorList>
            <consortium name="Photinus pyralis genome working group"/>
            <person name="Fallon T.R."/>
            <person name="Sander Lower S.E."/>
            <person name="Weng J.-K."/>
        </authorList>
    </citation>
    <scope>NUCLEOTIDE SEQUENCE</scope>
    <source>
        <strain evidence="4">TRF0915ILg1</strain>
        <tissue evidence="4">Whole body</tissue>
    </source>
</reference>
<feature type="domain" description="Carboxylesterase type B" evidence="3">
    <location>
        <begin position="20"/>
        <end position="70"/>
    </location>
</feature>
<protein>
    <recommendedName>
        <fullName evidence="3">Carboxylesterase type B domain-containing protein</fullName>
    </recommendedName>
</protein>
<gene>
    <name evidence="4" type="ORF">ILUMI_04890</name>
</gene>
<dbReference type="OrthoDB" id="19653at2759"/>
<feature type="chain" id="PRO_5035419202" description="Carboxylesterase type B domain-containing protein" evidence="2">
    <location>
        <begin position="18"/>
        <end position="322"/>
    </location>
</feature>
<feature type="domain" description="Carboxylesterase type B" evidence="3">
    <location>
        <begin position="94"/>
        <end position="289"/>
    </location>
</feature>
<dbReference type="Pfam" id="PF00135">
    <property type="entry name" value="COesterase"/>
    <property type="match status" value="2"/>
</dbReference>
<dbReference type="Gene3D" id="3.40.50.1820">
    <property type="entry name" value="alpha/beta hydrolase"/>
    <property type="match status" value="2"/>
</dbReference>
<dbReference type="InterPro" id="IPR002018">
    <property type="entry name" value="CarbesteraseB"/>
</dbReference>
<name>A0A8K0DCZ9_IGNLU</name>
<evidence type="ECO:0000256" key="1">
    <source>
        <dbReference type="ARBA" id="ARBA00023180"/>
    </source>
</evidence>
<keyword evidence="1" id="KW-0325">Glycoprotein</keyword>
<dbReference type="PANTHER" id="PTHR11559">
    <property type="entry name" value="CARBOXYLESTERASE"/>
    <property type="match status" value="1"/>
</dbReference>